<dbReference type="GO" id="GO:0005634">
    <property type="term" value="C:nucleus"/>
    <property type="evidence" value="ECO:0007669"/>
    <property type="project" value="TreeGrafter"/>
</dbReference>
<dbReference type="EMBL" id="CAJVPK010000881">
    <property type="protein sequence ID" value="CAG8556697.1"/>
    <property type="molecule type" value="Genomic_DNA"/>
</dbReference>
<evidence type="ECO:0000256" key="1">
    <source>
        <dbReference type="ARBA" id="ARBA00009856"/>
    </source>
</evidence>
<dbReference type="Proteomes" id="UP000789706">
    <property type="component" value="Unassembled WGS sequence"/>
</dbReference>
<feature type="domain" description="SRR1-like" evidence="2">
    <location>
        <begin position="2"/>
        <end position="64"/>
    </location>
</feature>
<dbReference type="Pfam" id="PF07985">
    <property type="entry name" value="SRR1"/>
    <property type="match status" value="1"/>
</dbReference>
<dbReference type="AlphaFoldDB" id="A0A9N9BA23"/>
<dbReference type="InterPro" id="IPR040044">
    <property type="entry name" value="SRR1L"/>
</dbReference>
<dbReference type="PANTHER" id="PTHR28626:SF3">
    <property type="entry name" value="SRR1-LIKE PROTEIN"/>
    <property type="match status" value="1"/>
</dbReference>
<protein>
    <submittedName>
        <fullName evidence="3">3243_t:CDS:1</fullName>
    </submittedName>
</protein>
<evidence type="ECO:0000259" key="2">
    <source>
        <dbReference type="Pfam" id="PF07985"/>
    </source>
</evidence>
<gene>
    <name evidence="3" type="ORF">DEBURN_LOCUS7376</name>
</gene>
<keyword evidence="4" id="KW-1185">Reference proteome</keyword>
<evidence type="ECO:0000313" key="3">
    <source>
        <dbReference type="EMBL" id="CAG8556697.1"/>
    </source>
</evidence>
<feature type="non-terminal residue" evidence="3">
    <location>
        <position position="144"/>
    </location>
</feature>
<sequence length="144" mass="16757">DIVAYGIGSIQDSIISQYQFALLLIFKNIFQITGRIYTFDPKLTQIDIEVLNHFEVELIKTNEAKLDRKAPHLKDMQQNQQCIPYNTFNDLSIQWFAINKINSKEGNEECKDENLEFWNVKQTTNLPSLGFSDDIMVEIFVAYN</sequence>
<dbReference type="GO" id="GO:0005737">
    <property type="term" value="C:cytoplasm"/>
    <property type="evidence" value="ECO:0007669"/>
    <property type="project" value="TreeGrafter"/>
</dbReference>
<comment type="caution">
    <text evidence="3">The sequence shown here is derived from an EMBL/GenBank/DDBJ whole genome shotgun (WGS) entry which is preliminary data.</text>
</comment>
<proteinExistence type="inferred from homology"/>
<dbReference type="InterPro" id="IPR012942">
    <property type="entry name" value="SRR1-like"/>
</dbReference>
<evidence type="ECO:0000313" key="4">
    <source>
        <dbReference type="Proteomes" id="UP000789706"/>
    </source>
</evidence>
<name>A0A9N9BA23_9GLOM</name>
<accession>A0A9N9BA23</accession>
<reference evidence="3" key="1">
    <citation type="submission" date="2021-06" db="EMBL/GenBank/DDBJ databases">
        <authorList>
            <person name="Kallberg Y."/>
            <person name="Tangrot J."/>
            <person name="Rosling A."/>
        </authorList>
    </citation>
    <scope>NUCLEOTIDE SEQUENCE</scope>
    <source>
        <strain evidence="3">AZ414A</strain>
    </source>
</reference>
<dbReference type="PANTHER" id="PTHR28626">
    <property type="entry name" value="SRR1-LIKE PROTEIN"/>
    <property type="match status" value="1"/>
</dbReference>
<dbReference type="OrthoDB" id="551431at2759"/>
<organism evidence="3 4">
    <name type="scientific">Diversispora eburnea</name>
    <dbReference type="NCBI Taxonomy" id="1213867"/>
    <lineage>
        <taxon>Eukaryota</taxon>
        <taxon>Fungi</taxon>
        <taxon>Fungi incertae sedis</taxon>
        <taxon>Mucoromycota</taxon>
        <taxon>Glomeromycotina</taxon>
        <taxon>Glomeromycetes</taxon>
        <taxon>Diversisporales</taxon>
        <taxon>Diversisporaceae</taxon>
        <taxon>Diversispora</taxon>
    </lineage>
</organism>
<comment type="similarity">
    <text evidence="1">Belongs to the SRR1 family.</text>
</comment>